<dbReference type="InterPro" id="IPR031308">
    <property type="entry name" value="UCP028777"/>
</dbReference>
<feature type="transmembrane region" description="Helical" evidence="1">
    <location>
        <begin position="7"/>
        <end position="37"/>
    </location>
</feature>
<dbReference type="EMBL" id="CP002530">
    <property type="protein sequence ID" value="ADY35568.1"/>
    <property type="molecule type" value="Genomic_DNA"/>
</dbReference>
<evidence type="ECO:0000259" key="2">
    <source>
        <dbReference type="Pfam" id="PF03733"/>
    </source>
</evidence>
<dbReference type="InterPro" id="IPR005185">
    <property type="entry name" value="YccF"/>
</dbReference>
<dbReference type="NCBIfam" id="NF008740">
    <property type="entry name" value="PRK11770.1-2"/>
    <property type="match status" value="1"/>
</dbReference>
<proteinExistence type="predicted"/>
<dbReference type="PIRSF" id="PIRSF028777">
    <property type="entry name" value="UCP028777"/>
    <property type="match status" value="1"/>
</dbReference>
<dbReference type="KEGG" id="bsa:Bacsa_0979"/>
<dbReference type="InterPro" id="IPR052937">
    <property type="entry name" value="Inner_membrane_protein"/>
</dbReference>
<dbReference type="RefSeq" id="WP_013617016.1">
    <property type="nucleotide sequence ID" value="NC_015164.1"/>
</dbReference>
<organism evidence="3 4">
    <name type="scientific">Phocaeicola salanitronis (strain DSM 18170 / JCM 13657 / CCUG 60908 / BL78)</name>
    <name type="common">Bacteroides salanitronis</name>
    <dbReference type="NCBI Taxonomy" id="667015"/>
    <lineage>
        <taxon>Bacteria</taxon>
        <taxon>Pseudomonadati</taxon>
        <taxon>Bacteroidota</taxon>
        <taxon>Bacteroidia</taxon>
        <taxon>Bacteroidales</taxon>
        <taxon>Bacteroidaceae</taxon>
        <taxon>Phocaeicola</taxon>
    </lineage>
</organism>
<protein>
    <recommendedName>
        <fullName evidence="2">Inner membrane component domain-containing protein</fullName>
    </recommendedName>
</protein>
<evidence type="ECO:0000313" key="3">
    <source>
        <dbReference type="EMBL" id="ADY35568.1"/>
    </source>
</evidence>
<sequence>MNVLLNILWIVLGGWLVCLEYLVSSLLLMITIIGIPFGVQTIKLAMLGLCPFGCTIKTEPSNGGCLTIIMNLIWVLCGGVWIALTHVVLGVLLCITIIGIPFGRQHFKLATLALTPFGKSIG</sequence>
<feature type="domain" description="Inner membrane component" evidence="2">
    <location>
        <begin position="4"/>
        <end position="53"/>
    </location>
</feature>
<feature type="transmembrane region" description="Helical" evidence="1">
    <location>
        <begin position="72"/>
        <end position="100"/>
    </location>
</feature>
<dbReference type="OrthoDB" id="9790567at2"/>
<dbReference type="Proteomes" id="UP000007486">
    <property type="component" value="Chromosome"/>
</dbReference>
<dbReference type="PANTHER" id="PTHR42903:SF1">
    <property type="entry name" value="INNER MEMBRANE PROTEIN YCCF"/>
    <property type="match status" value="1"/>
</dbReference>
<dbReference type="eggNOG" id="COG3304">
    <property type="taxonomic scope" value="Bacteria"/>
</dbReference>
<dbReference type="PANTHER" id="PTHR42903">
    <property type="entry name" value="INNER MEMBRANE PROTEIN YCCF"/>
    <property type="match status" value="1"/>
</dbReference>
<reference evidence="3 4" key="1">
    <citation type="journal article" date="2011" name="Stand. Genomic Sci.">
        <title>Complete genome sequence of Bacteroides salanitronis type strain (BL78).</title>
        <authorList>
            <person name="Gronow S."/>
            <person name="Held B."/>
            <person name="Lucas S."/>
            <person name="Lapidus A."/>
            <person name="Del Rio T.G."/>
            <person name="Nolan M."/>
            <person name="Tice H."/>
            <person name="Deshpande S."/>
            <person name="Cheng J.F."/>
            <person name="Pitluck S."/>
            <person name="Liolios K."/>
            <person name="Pagani I."/>
            <person name="Ivanova N."/>
            <person name="Mavromatis K."/>
            <person name="Pati A."/>
            <person name="Tapia R."/>
            <person name="Han C."/>
            <person name="Goodwin L."/>
            <person name="Chen A."/>
            <person name="Palaniappan K."/>
            <person name="Land M."/>
            <person name="Hauser L."/>
            <person name="Chang Y.J."/>
            <person name="Jeffries C.D."/>
            <person name="Brambilla E.M."/>
            <person name="Rohde M."/>
            <person name="Goker M."/>
            <person name="Detter J.C."/>
            <person name="Woyke T."/>
            <person name="Bristow J."/>
            <person name="Markowitz V."/>
            <person name="Hugenholtz P."/>
            <person name="Kyrpides N.C."/>
            <person name="Klenk H.P."/>
            <person name="Eisen J.A."/>
        </authorList>
    </citation>
    <scope>NUCLEOTIDE SEQUENCE [LARGE SCALE GENOMIC DNA]</scope>
    <source>
        <strain evidence="3 4">DSM 18170</strain>
    </source>
</reference>
<evidence type="ECO:0000256" key="1">
    <source>
        <dbReference type="SAM" id="Phobius"/>
    </source>
</evidence>
<dbReference type="GO" id="GO:0005886">
    <property type="term" value="C:plasma membrane"/>
    <property type="evidence" value="ECO:0007669"/>
    <property type="project" value="TreeGrafter"/>
</dbReference>
<keyword evidence="1" id="KW-0472">Membrane</keyword>
<dbReference type="Pfam" id="PF03733">
    <property type="entry name" value="YccF"/>
    <property type="match status" value="2"/>
</dbReference>
<dbReference type="STRING" id="667015.Bacsa_0979"/>
<keyword evidence="4" id="KW-1185">Reference proteome</keyword>
<accession>F0R3Z3</accession>
<gene>
    <name evidence="3" type="ordered locus">Bacsa_0979</name>
</gene>
<dbReference type="AlphaFoldDB" id="F0R3Z3"/>
<keyword evidence="1" id="KW-1133">Transmembrane helix</keyword>
<name>F0R3Z3_PHOSB</name>
<dbReference type="HOGENOM" id="CLU_120384_1_0_10"/>
<keyword evidence="1" id="KW-0812">Transmembrane</keyword>
<feature type="domain" description="Inner membrane component" evidence="2">
    <location>
        <begin position="69"/>
        <end position="119"/>
    </location>
</feature>
<evidence type="ECO:0000313" key="4">
    <source>
        <dbReference type="Proteomes" id="UP000007486"/>
    </source>
</evidence>